<dbReference type="InterPro" id="IPR043519">
    <property type="entry name" value="NT_sf"/>
</dbReference>
<dbReference type="Gene3D" id="3.30.460.10">
    <property type="entry name" value="Beta Polymerase, domain 2"/>
    <property type="match status" value="1"/>
</dbReference>
<dbReference type="SUPFAM" id="SSF81301">
    <property type="entry name" value="Nucleotidyltransferase"/>
    <property type="match status" value="1"/>
</dbReference>
<dbReference type="EMBL" id="MHJU01000040">
    <property type="protein sequence ID" value="OGY72234.1"/>
    <property type="molecule type" value="Genomic_DNA"/>
</dbReference>
<accession>A0A1G2A5X2</accession>
<evidence type="ECO:0000313" key="3">
    <source>
        <dbReference type="Proteomes" id="UP000178315"/>
    </source>
</evidence>
<reference evidence="2 3" key="1">
    <citation type="journal article" date="2016" name="Nat. Commun.">
        <title>Thousands of microbial genomes shed light on interconnected biogeochemical processes in an aquifer system.</title>
        <authorList>
            <person name="Anantharaman K."/>
            <person name="Brown C.T."/>
            <person name="Hug L.A."/>
            <person name="Sharon I."/>
            <person name="Castelle C.J."/>
            <person name="Probst A.J."/>
            <person name="Thomas B.C."/>
            <person name="Singh A."/>
            <person name="Wilkins M.J."/>
            <person name="Karaoz U."/>
            <person name="Brodie E.L."/>
            <person name="Williams K.H."/>
            <person name="Hubbard S.S."/>
            <person name="Banfield J.F."/>
        </authorList>
    </citation>
    <scope>NUCLEOTIDE SEQUENCE [LARGE SCALE GENOMIC DNA]</scope>
</reference>
<dbReference type="Pfam" id="PF18765">
    <property type="entry name" value="Polbeta"/>
    <property type="match status" value="1"/>
</dbReference>
<proteinExistence type="predicted"/>
<protein>
    <recommendedName>
        <fullName evidence="1">Polymerase beta nucleotidyltransferase domain-containing protein</fullName>
    </recommendedName>
</protein>
<organism evidence="2 3">
    <name type="scientific">Candidatus Jacksonbacteria bacterium RIFCSPLOWO2_02_FULL_44_20</name>
    <dbReference type="NCBI Taxonomy" id="1798460"/>
    <lineage>
        <taxon>Bacteria</taxon>
        <taxon>Candidatus Jacksoniibacteriota</taxon>
    </lineage>
</organism>
<gene>
    <name evidence="2" type="ORF">A3H61_04460</name>
</gene>
<dbReference type="Proteomes" id="UP000178315">
    <property type="component" value="Unassembled WGS sequence"/>
</dbReference>
<sequence>MRLEHESIDQLKKDILAIIGRHLDLKEYRVFFFGSRVTGSGDDRSDIDIGVEGTRAVPLRAWSDIVDAFEEYPCLYTLDAVDFKRTSDKFKQVALEYIESLTPNF</sequence>
<dbReference type="AlphaFoldDB" id="A0A1G2A5X2"/>
<evidence type="ECO:0000313" key="2">
    <source>
        <dbReference type="EMBL" id="OGY72234.1"/>
    </source>
</evidence>
<evidence type="ECO:0000259" key="1">
    <source>
        <dbReference type="Pfam" id="PF18765"/>
    </source>
</evidence>
<dbReference type="CDD" id="cd05403">
    <property type="entry name" value="NT_KNTase_like"/>
    <property type="match status" value="1"/>
</dbReference>
<name>A0A1G2A5X2_9BACT</name>
<feature type="domain" description="Polymerase beta nucleotidyltransferase" evidence="1">
    <location>
        <begin position="30"/>
        <end position="93"/>
    </location>
</feature>
<dbReference type="InterPro" id="IPR041633">
    <property type="entry name" value="Polbeta"/>
</dbReference>
<comment type="caution">
    <text evidence="2">The sequence shown here is derived from an EMBL/GenBank/DDBJ whole genome shotgun (WGS) entry which is preliminary data.</text>
</comment>